<organism evidence="1 2">
    <name type="scientific">Gigaspora margarita</name>
    <dbReference type="NCBI Taxonomy" id="4874"/>
    <lineage>
        <taxon>Eukaryota</taxon>
        <taxon>Fungi</taxon>
        <taxon>Fungi incertae sedis</taxon>
        <taxon>Mucoromycota</taxon>
        <taxon>Glomeromycotina</taxon>
        <taxon>Glomeromycetes</taxon>
        <taxon>Diversisporales</taxon>
        <taxon>Gigasporaceae</taxon>
        <taxon>Gigaspora</taxon>
    </lineage>
</organism>
<sequence>CDKPKTDFGYTRIIQRAFHQFKERVPSNVQLAWLNQITMRLNKEYAEYIKKYNRLPYIAEFEIHTY</sequence>
<dbReference type="Proteomes" id="UP000789901">
    <property type="component" value="Unassembled WGS sequence"/>
</dbReference>
<evidence type="ECO:0000313" key="2">
    <source>
        <dbReference type="Proteomes" id="UP000789901"/>
    </source>
</evidence>
<comment type="caution">
    <text evidence="1">The sequence shown here is derived from an EMBL/GenBank/DDBJ whole genome shotgun (WGS) entry which is preliminary data.</text>
</comment>
<accession>A0ABN7WVH5</accession>
<keyword evidence="2" id="KW-1185">Reference proteome</keyword>
<name>A0ABN7WVH5_GIGMA</name>
<protein>
    <submittedName>
        <fullName evidence="1">37039_t:CDS:1</fullName>
    </submittedName>
</protein>
<proteinExistence type="predicted"/>
<dbReference type="EMBL" id="CAJVQB010066057">
    <property type="protein sequence ID" value="CAG8841510.1"/>
    <property type="molecule type" value="Genomic_DNA"/>
</dbReference>
<reference evidence="1 2" key="1">
    <citation type="submission" date="2021-06" db="EMBL/GenBank/DDBJ databases">
        <authorList>
            <person name="Kallberg Y."/>
            <person name="Tangrot J."/>
            <person name="Rosling A."/>
        </authorList>
    </citation>
    <scope>NUCLEOTIDE SEQUENCE [LARGE SCALE GENOMIC DNA]</scope>
    <source>
        <strain evidence="1 2">120-4 pot B 10/14</strain>
    </source>
</reference>
<evidence type="ECO:0000313" key="1">
    <source>
        <dbReference type="EMBL" id="CAG8841510.1"/>
    </source>
</evidence>
<gene>
    <name evidence="1" type="ORF">GMARGA_LOCUS35466</name>
</gene>
<feature type="non-terminal residue" evidence="1">
    <location>
        <position position="1"/>
    </location>
</feature>